<dbReference type="PANTHER" id="PTHR34512:SF30">
    <property type="entry name" value="OUTER MEMBRANE PROTEIN ASSEMBLY FACTOR BAMB"/>
    <property type="match status" value="1"/>
</dbReference>
<evidence type="ECO:0000259" key="5">
    <source>
        <dbReference type="Pfam" id="PF13360"/>
    </source>
</evidence>
<sequence>MKPMIRVLAAGMLAATLGGCGLWGGPDEIEPAELVDFDAEKEVSVLWSAQVGDGPGEGYHQFAPAIGESRVYATDAEGEVHAFDRASGNRLWEVELDMRLSGGVGYGFGTVVVASENGEVIALDSDSGAELWRSRVASEVVAQPQVNANLVVVQVINGQVTALDRVTGEQLWTYDSQIPQLSLRGTSAPVVTPQATLTGFANGKLIAIDNASGNALWEERIALAEGRSELERIVDIDGRPLLYNGTVFVSSYQGRLVALNPYGPRIIWNIDFSSYRSLAAGFGNIYAISADDKIDALDAGSSASVWQQPALYFRGLTSPAVIGNTLVVGDSLGYLHFMSQVDGHFVARYNFDSSGIYSDPQVVDNVLYVLSNDGRLSALTLN</sequence>
<dbReference type="SUPFAM" id="SSF50998">
    <property type="entry name" value="Quinoprotein alcohol dehydrogenase-like"/>
    <property type="match status" value="1"/>
</dbReference>
<dbReference type="GO" id="GO:0051205">
    <property type="term" value="P:protein insertion into membrane"/>
    <property type="evidence" value="ECO:0007669"/>
    <property type="project" value="UniProtKB-UniRule"/>
</dbReference>
<organism evidence="6 7">
    <name type="scientific">Marinobacterium lutimaris</name>
    <dbReference type="NCBI Taxonomy" id="568106"/>
    <lineage>
        <taxon>Bacteria</taxon>
        <taxon>Pseudomonadati</taxon>
        <taxon>Pseudomonadota</taxon>
        <taxon>Gammaproteobacteria</taxon>
        <taxon>Oceanospirillales</taxon>
        <taxon>Oceanospirillaceae</taxon>
        <taxon>Marinobacterium</taxon>
    </lineage>
</organism>
<dbReference type="InterPro" id="IPR018391">
    <property type="entry name" value="PQQ_b-propeller_rpt"/>
</dbReference>
<dbReference type="Pfam" id="PF13360">
    <property type="entry name" value="PQQ_2"/>
    <property type="match status" value="1"/>
</dbReference>
<comment type="subunit">
    <text evidence="4">Part of the Bam complex.</text>
</comment>
<keyword evidence="1 4" id="KW-0732">Signal</keyword>
<gene>
    <name evidence="4" type="primary">bamB</name>
    <name evidence="6" type="ORF">SAMN05444390_107224</name>
</gene>
<keyword evidence="4" id="KW-0449">Lipoprotein</keyword>
<evidence type="ECO:0000256" key="4">
    <source>
        <dbReference type="HAMAP-Rule" id="MF_00923"/>
    </source>
</evidence>
<dbReference type="NCBIfam" id="TIGR03300">
    <property type="entry name" value="assembly_YfgL"/>
    <property type="match status" value="1"/>
</dbReference>
<dbReference type="OrthoDB" id="5173551at2"/>
<dbReference type="PANTHER" id="PTHR34512">
    <property type="entry name" value="CELL SURFACE PROTEIN"/>
    <property type="match status" value="1"/>
</dbReference>
<accession>A0A1H6DN68</accession>
<reference evidence="6 7" key="1">
    <citation type="submission" date="2016-10" db="EMBL/GenBank/DDBJ databases">
        <authorList>
            <person name="de Groot N.N."/>
        </authorList>
    </citation>
    <scope>NUCLEOTIDE SEQUENCE [LARGE SCALE GENOMIC DNA]</scope>
    <source>
        <strain evidence="6 7">DSM 22012</strain>
    </source>
</reference>
<evidence type="ECO:0000256" key="1">
    <source>
        <dbReference type="ARBA" id="ARBA00022729"/>
    </source>
</evidence>
<dbReference type="PROSITE" id="PS51257">
    <property type="entry name" value="PROKAR_LIPOPROTEIN"/>
    <property type="match status" value="1"/>
</dbReference>
<dbReference type="Gene3D" id="2.130.10.10">
    <property type="entry name" value="YVTN repeat-like/Quinoprotein amine dehydrogenase"/>
    <property type="match status" value="1"/>
</dbReference>
<feature type="domain" description="Pyrrolo-quinoline quinone repeat" evidence="5">
    <location>
        <begin position="77"/>
        <end position="308"/>
    </location>
</feature>
<evidence type="ECO:0000256" key="3">
    <source>
        <dbReference type="ARBA" id="ARBA00023237"/>
    </source>
</evidence>
<comment type="similarity">
    <text evidence="4">Belongs to the BamB family.</text>
</comment>
<dbReference type="Proteomes" id="UP000236745">
    <property type="component" value="Unassembled WGS sequence"/>
</dbReference>
<dbReference type="InterPro" id="IPR015943">
    <property type="entry name" value="WD40/YVTN_repeat-like_dom_sf"/>
</dbReference>
<name>A0A1H6DN68_9GAMM</name>
<dbReference type="InterPro" id="IPR002372">
    <property type="entry name" value="PQQ_rpt_dom"/>
</dbReference>
<comment type="function">
    <text evidence="4">Part of the outer membrane protein assembly complex, which is involved in assembly and insertion of beta-barrel proteins into the outer membrane.</text>
</comment>
<keyword evidence="2 4" id="KW-0472">Membrane</keyword>
<dbReference type="SMART" id="SM00564">
    <property type="entry name" value="PQQ"/>
    <property type="match status" value="7"/>
</dbReference>
<evidence type="ECO:0000256" key="2">
    <source>
        <dbReference type="ARBA" id="ARBA00023136"/>
    </source>
</evidence>
<comment type="subcellular location">
    <subcellularLocation>
        <location evidence="4">Cell outer membrane</location>
        <topology evidence="4">Lipid-anchor</topology>
    </subcellularLocation>
</comment>
<keyword evidence="3 4" id="KW-0998">Cell outer membrane</keyword>
<proteinExistence type="inferred from homology"/>
<dbReference type="EMBL" id="FNVQ01000007">
    <property type="protein sequence ID" value="SEG86611.1"/>
    <property type="molecule type" value="Genomic_DNA"/>
</dbReference>
<dbReference type="GO" id="GO:0043165">
    <property type="term" value="P:Gram-negative-bacterium-type cell outer membrane assembly"/>
    <property type="evidence" value="ECO:0007669"/>
    <property type="project" value="UniProtKB-UniRule"/>
</dbReference>
<dbReference type="InterPro" id="IPR011047">
    <property type="entry name" value="Quinoprotein_ADH-like_sf"/>
</dbReference>
<protein>
    <recommendedName>
        <fullName evidence="4">Outer membrane protein assembly factor BamB</fullName>
    </recommendedName>
</protein>
<dbReference type="InterPro" id="IPR017687">
    <property type="entry name" value="BamB"/>
</dbReference>
<dbReference type="HAMAP" id="MF_00923">
    <property type="entry name" value="OM_assembly_BamB"/>
    <property type="match status" value="1"/>
</dbReference>
<dbReference type="GO" id="GO:0009279">
    <property type="term" value="C:cell outer membrane"/>
    <property type="evidence" value="ECO:0007669"/>
    <property type="project" value="UniProtKB-SubCell"/>
</dbReference>
<evidence type="ECO:0000313" key="7">
    <source>
        <dbReference type="Proteomes" id="UP000236745"/>
    </source>
</evidence>
<keyword evidence="4" id="KW-0564">Palmitate</keyword>
<evidence type="ECO:0000313" key="6">
    <source>
        <dbReference type="EMBL" id="SEG86611.1"/>
    </source>
</evidence>
<dbReference type="AlphaFoldDB" id="A0A1H6DN68"/>
<dbReference type="RefSeq" id="WP_104005679.1">
    <property type="nucleotide sequence ID" value="NZ_FNVQ01000007.1"/>
</dbReference>
<keyword evidence="7" id="KW-1185">Reference proteome</keyword>